<evidence type="ECO:0000256" key="23">
    <source>
        <dbReference type="ARBA" id="ARBA00048180"/>
    </source>
</evidence>
<dbReference type="PANTHER" id="PTHR12418:SF19">
    <property type="entry name" value="ACYL-COENZYME A THIOESTERASE THEM4"/>
    <property type="match status" value="1"/>
</dbReference>
<comment type="catalytic activity">
    <reaction evidence="13">
        <text>(5Z,8Z,11Z,14Z)-eicosatetraenoyl-CoA + H2O = (5Z,8Z,11Z,14Z)-eicosatetraenoate + CoA + H(+)</text>
        <dbReference type="Rhea" id="RHEA:40151"/>
        <dbReference type="ChEBI" id="CHEBI:15377"/>
        <dbReference type="ChEBI" id="CHEBI:15378"/>
        <dbReference type="ChEBI" id="CHEBI:32395"/>
        <dbReference type="ChEBI" id="CHEBI:57287"/>
        <dbReference type="ChEBI" id="CHEBI:57368"/>
    </reaction>
    <physiologicalReaction direction="left-to-right" evidence="13">
        <dbReference type="Rhea" id="RHEA:40152"/>
    </physiologicalReaction>
</comment>
<keyword evidence="8" id="KW-0276">Fatty acid metabolism</keyword>
<organism evidence="25 26">
    <name type="scientific">Pseudofrankia inefficax (strain DSM 45817 / CECT 9037 / DDB 130130 / EuI1c)</name>
    <name type="common">Frankia inefficax</name>
    <dbReference type="NCBI Taxonomy" id="298654"/>
    <lineage>
        <taxon>Bacteria</taxon>
        <taxon>Bacillati</taxon>
        <taxon>Actinomycetota</taxon>
        <taxon>Actinomycetes</taxon>
        <taxon>Frankiales</taxon>
        <taxon>Frankiaceae</taxon>
        <taxon>Pseudofrankia</taxon>
    </lineage>
</organism>
<evidence type="ECO:0000256" key="11">
    <source>
        <dbReference type="ARBA" id="ARBA00023136"/>
    </source>
</evidence>
<evidence type="ECO:0000256" key="4">
    <source>
        <dbReference type="ARBA" id="ARBA00022475"/>
    </source>
</evidence>
<comment type="catalytic activity">
    <reaction evidence="23">
        <text>tetradecanoyl-CoA + H2O = tetradecanoate + CoA + H(+)</text>
        <dbReference type="Rhea" id="RHEA:40119"/>
        <dbReference type="ChEBI" id="CHEBI:15377"/>
        <dbReference type="ChEBI" id="CHEBI:15378"/>
        <dbReference type="ChEBI" id="CHEBI:30807"/>
        <dbReference type="ChEBI" id="CHEBI:57287"/>
        <dbReference type="ChEBI" id="CHEBI:57385"/>
    </reaction>
    <physiologicalReaction direction="left-to-right" evidence="23">
        <dbReference type="Rhea" id="RHEA:40120"/>
    </physiologicalReaction>
</comment>
<sequence length="192" mass="20337">MTAYRTEIPPDAVAPTRHPDAPAPGFVLPTHYANCFGCGPGQPHGLHMRIVVGEGCDLTATFDVTEDHQGAPGLAHGGLLASALDEILGMLGHLTRMSCVTARLETDFRRPVPVGTRLYLTSRADAVAGRKLYASGQGHLDAPDGPVAVRARALFVQVGLEHFTENGRAAEIDAIGRDPSLITHIGDYTVNP</sequence>
<evidence type="ECO:0000256" key="9">
    <source>
        <dbReference type="ARBA" id="ARBA00022946"/>
    </source>
</evidence>
<proteinExistence type="inferred from homology"/>
<evidence type="ECO:0000256" key="5">
    <source>
        <dbReference type="ARBA" id="ARBA00022490"/>
    </source>
</evidence>
<comment type="subcellular location">
    <subcellularLocation>
        <location evidence="3">Cell projection</location>
        <location evidence="3">Ruffle membrane</location>
    </subcellularLocation>
    <subcellularLocation>
        <location evidence="2">Cytoplasm</location>
    </subcellularLocation>
    <subcellularLocation>
        <location evidence="1">Membrane</location>
        <topology evidence="1">Peripheral membrane protein</topology>
    </subcellularLocation>
</comment>
<dbReference type="STRING" id="298654.FraEuI1c_2920"/>
<comment type="similarity">
    <text evidence="15">Belongs to the THEM4/THEM5 thioesterase family.</text>
</comment>
<protein>
    <recommendedName>
        <fullName evidence="17">Acyl-coenzyme A thioesterase THEM4</fullName>
        <ecNumber evidence="16">3.1.2.2</ecNumber>
    </recommendedName>
    <alternativeName>
        <fullName evidence="18">Thioesterase superfamily member 4</fullName>
    </alternativeName>
</protein>
<keyword evidence="5" id="KW-0963">Cytoplasm</keyword>
<comment type="catalytic activity">
    <reaction evidence="21">
        <text>decanoyl-CoA + H2O = decanoate + CoA + H(+)</text>
        <dbReference type="Rhea" id="RHEA:40059"/>
        <dbReference type="ChEBI" id="CHEBI:15377"/>
        <dbReference type="ChEBI" id="CHEBI:15378"/>
        <dbReference type="ChEBI" id="CHEBI:27689"/>
        <dbReference type="ChEBI" id="CHEBI:57287"/>
        <dbReference type="ChEBI" id="CHEBI:61430"/>
    </reaction>
    <physiologicalReaction direction="left-to-right" evidence="21">
        <dbReference type="Rhea" id="RHEA:40060"/>
    </physiologicalReaction>
</comment>
<feature type="domain" description="Thioesterase" evidence="24">
    <location>
        <begin position="73"/>
        <end position="133"/>
    </location>
</feature>
<dbReference type="GO" id="GO:0005737">
    <property type="term" value="C:cytoplasm"/>
    <property type="evidence" value="ECO:0007669"/>
    <property type="project" value="UniProtKB-SubCell"/>
</dbReference>
<keyword evidence="11" id="KW-0472">Membrane</keyword>
<dbReference type="InParanoid" id="E3J966"/>
<keyword evidence="4" id="KW-1003">Cell membrane</keyword>
<evidence type="ECO:0000256" key="7">
    <source>
        <dbReference type="ARBA" id="ARBA00022801"/>
    </source>
</evidence>
<evidence type="ECO:0000256" key="21">
    <source>
        <dbReference type="ARBA" id="ARBA00047969"/>
    </source>
</evidence>
<evidence type="ECO:0000256" key="16">
    <source>
        <dbReference type="ARBA" id="ARBA00038848"/>
    </source>
</evidence>
<name>E3J966_PSEI1</name>
<evidence type="ECO:0000256" key="13">
    <source>
        <dbReference type="ARBA" id="ARBA00035852"/>
    </source>
</evidence>
<comment type="catalytic activity">
    <reaction evidence="14">
        <text>(9Z)-octadecenoyl-CoA + H2O = (9Z)-octadecenoate + CoA + H(+)</text>
        <dbReference type="Rhea" id="RHEA:40139"/>
        <dbReference type="ChEBI" id="CHEBI:15377"/>
        <dbReference type="ChEBI" id="CHEBI:15378"/>
        <dbReference type="ChEBI" id="CHEBI:30823"/>
        <dbReference type="ChEBI" id="CHEBI:57287"/>
        <dbReference type="ChEBI" id="CHEBI:57387"/>
    </reaction>
    <physiologicalReaction direction="left-to-right" evidence="14">
        <dbReference type="Rhea" id="RHEA:40140"/>
    </physiologicalReaction>
</comment>
<dbReference type="InterPro" id="IPR006683">
    <property type="entry name" value="Thioestr_dom"/>
</dbReference>
<keyword evidence="6" id="KW-0053">Apoptosis</keyword>
<accession>E3J966</accession>
<dbReference type="GO" id="GO:0016020">
    <property type="term" value="C:membrane"/>
    <property type="evidence" value="ECO:0007669"/>
    <property type="project" value="UniProtKB-SubCell"/>
</dbReference>
<dbReference type="PANTHER" id="PTHR12418">
    <property type="entry name" value="ACYL-COENZYME A THIOESTERASE THEM4"/>
    <property type="match status" value="1"/>
</dbReference>
<evidence type="ECO:0000256" key="14">
    <source>
        <dbReference type="ARBA" id="ARBA00037002"/>
    </source>
</evidence>
<reference evidence="25 26" key="1">
    <citation type="submission" date="2010-10" db="EMBL/GenBank/DDBJ databases">
        <title>Complete sequence of Frankia sp. EuI1c.</title>
        <authorList>
            <consortium name="US DOE Joint Genome Institute"/>
            <person name="Lucas S."/>
            <person name="Copeland A."/>
            <person name="Lapidus A."/>
            <person name="Cheng J.-F."/>
            <person name="Bruce D."/>
            <person name="Goodwin L."/>
            <person name="Pitluck S."/>
            <person name="Chertkov O."/>
            <person name="Detter J.C."/>
            <person name="Han C."/>
            <person name="Tapia R."/>
            <person name="Land M."/>
            <person name="Hauser L."/>
            <person name="Jeffries C."/>
            <person name="Kyrpides N."/>
            <person name="Ivanova N."/>
            <person name="Mikhailova N."/>
            <person name="Beauchemin N."/>
            <person name="Sen A."/>
            <person name="Sur S.A."/>
            <person name="Gtari M."/>
            <person name="Wall L."/>
            <person name="Tisa L."/>
            <person name="Woyke T."/>
        </authorList>
    </citation>
    <scope>NUCLEOTIDE SEQUENCE [LARGE SCALE GENOMIC DNA]</scope>
    <source>
        <strain evidence="26">DSM 45817 / CECT 9037 / EuI1c</strain>
    </source>
</reference>
<evidence type="ECO:0000256" key="3">
    <source>
        <dbReference type="ARBA" id="ARBA00004632"/>
    </source>
</evidence>
<dbReference type="Proteomes" id="UP000002484">
    <property type="component" value="Chromosome"/>
</dbReference>
<dbReference type="KEGG" id="fri:FraEuI1c_2920"/>
<evidence type="ECO:0000256" key="18">
    <source>
        <dbReference type="ARBA" id="ARBA00043210"/>
    </source>
</evidence>
<evidence type="ECO:0000256" key="8">
    <source>
        <dbReference type="ARBA" id="ARBA00022832"/>
    </source>
</evidence>
<dbReference type="EC" id="3.1.2.2" evidence="16"/>
<comment type="catalytic activity">
    <reaction evidence="19">
        <text>octanoyl-CoA + H2O = octanoate + CoA + H(+)</text>
        <dbReference type="Rhea" id="RHEA:30143"/>
        <dbReference type="ChEBI" id="CHEBI:15377"/>
        <dbReference type="ChEBI" id="CHEBI:15378"/>
        <dbReference type="ChEBI" id="CHEBI:25646"/>
        <dbReference type="ChEBI" id="CHEBI:57287"/>
        <dbReference type="ChEBI" id="CHEBI:57386"/>
    </reaction>
    <physiologicalReaction direction="left-to-right" evidence="19">
        <dbReference type="Rhea" id="RHEA:30144"/>
    </physiologicalReaction>
</comment>
<dbReference type="InterPro" id="IPR052365">
    <property type="entry name" value="THEM4/THEM5_acyl-CoA_thioest"/>
</dbReference>
<comment type="catalytic activity">
    <reaction evidence="20">
        <text>hexadecanoyl-CoA + H2O = hexadecanoate + CoA + H(+)</text>
        <dbReference type="Rhea" id="RHEA:16645"/>
        <dbReference type="ChEBI" id="CHEBI:7896"/>
        <dbReference type="ChEBI" id="CHEBI:15377"/>
        <dbReference type="ChEBI" id="CHEBI:15378"/>
        <dbReference type="ChEBI" id="CHEBI:57287"/>
        <dbReference type="ChEBI" id="CHEBI:57379"/>
        <dbReference type="EC" id="3.1.2.2"/>
    </reaction>
    <physiologicalReaction direction="left-to-right" evidence="20">
        <dbReference type="Rhea" id="RHEA:16646"/>
    </physiologicalReaction>
</comment>
<dbReference type="CDD" id="cd03443">
    <property type="entry name" value="PaaI_thioesterase"/>
    <property type="match status" value="1"/>
</dbReference>
<evidence type="ECO:0000259" key="24">
    <source>
        <dbReference type="Pfam" id="PF03061"/>
    </source>
</evidence>
<dbReference type="eggNOG" id="COG2050">
    <property type="taxonomic scope" value="Bacteria"/>
</dbReference>
<keyword evidence="9" id="KW-0809">Transit peptide</keyword>
<dbReference type="Pfam" id="PF03061">
    <property type="entry name" value="4HBT"/>
    <property type="match status" value="1"/>
</dbReference>
<evidence type="ECO:0000313" key="26">
    <source>
        <dbReference type="Proteomes" id="UP000002484"/>
    </source>
</evidence>
<dbReference type="Gene3D" id="3.10.129.10">
    <property type="entry name" value="Hotdog Thioesterase"/>
    <property type="match status" value="1"/>
</dbReference>
<dbReference type="OrthoDB" id="5505920at2"/>
<dbReference type="AlphaFoldDB" id="E3J966"/>
<evidence type="ECO:0000256" key="22">
    <source>
        <dbReference type="ARBA" id="ARBA00048074"/>
    </source>
</evidence>
<evidence type="ECO:0000256" key="20">
    <source>
        <dbReference type="ARBA" id="ARBA00047734"/>
    </source>
</evidence>
<keyword evidence="12" id="KW-0966">Cell projection</keyword>
<evidence type="ECO:0000256" key="10">
    <source>
        <dbReference type="ARBA" id="ARBA00023098"/>
    </source>
</evidence>
<dbReference type="EMBL" id="CP002299">
    <property type="protein sequence ID" value="ADP80945.1"/>
    <property type="molecule type" value="Genomic_DNA"/>
</dbReference>
<dbReference type="GO" id="GO:0006631">
    <property type="term" value="P:fatty acid metabolic process"/>
    <property type="evidence" value="ECO:0007669"/>
    <property type="project" value="UniProtKB-KW"/>
</dbReference>
<dbReference type="InterPro" id="IPR029069">
    <property type="entry name" value="HotDog_dom_sf"/>
</dbReference>
<keyword evidence="26" id="KW-1185">Reference proteome</keyword>
<evidence type="ECO:0000313" key="25">
    <source>
        <dbReference type="EMBL" id="ADP80945.1"/>
    </source>
</evidence>
<dbReference type="GO" id="GO:0016787">
    <property type="term" value="F:hydrolase activity"/>
    <property type="evidence" value="ECO:0007669"/>
    <property type="project" value="UniProtKB-KW"/>
</dbReference>
<gene>
    <name evidence="25" type="ordered locus">FraEuI1c_2920</name>
</gene>
<dbReference type="HOGENOM" id="CLU_089876_6_1_11"/>
<comment type="catalytic activity">
    <reaction evidence="22">
        <text>dodecanoyl-CoA + H2O = dodecanoate + CoA + H(+)</text>
        <dbReference type="Rhea" id="RHEA:30135"/>
        <dbReference type="ChEBI" id="CHEBI:15377"/>
        <dbReference type="ChEBI" id="CHEBI:15378"/>
        <dbReference type="ChEBI" id="CHEBI:18262"/>
        <dbReference type="ChEBI" id="CHEBI:57287"/>
        <dbReference type="ChEBI" id="CHEBI:57375"/>
    </reaction>
    <physiologicalReaction direction="left-to-right" evidence="22">
        <dbReference type="Rhea" id="RHEA:30136"/>
    </physiologicalReaction>
</comment>
<keyword evidence="10" id="KW-0443">Lipid metabolism</keyword>
<evidence type="ECO:0000256" key="19">
    <source>
        <dbReference type="ARBA" id="ARBA00047588"/>
    </source>
</evidence>
<evidence type="ECO:0000256" key="2">
    <source>
        <dbReference type="ARBA" id="ARBA00004496"/>
    </source>
</evidence>
<keyword evidence="7" id="KW-0378">Hydrolase</keyword>
<dbReference type="SUPFAM" id="SSF54637">
    <property type="entry name" value="Thioesterase/thiol ester dehydrase-isomerase"/>
    <property type="match status" value="1"/>
</dbReference>
<evidence type="ECO:0000256" key="1">
    <source>
        <dbReference type="ARBA" id="ARBA00004170"/>
    </source>
</evidence>
<evidence type="ECO:0000256" key="17">
    <source>
        <dbReference type="ARBA" id="ARBA00040123"/>
    </source>
</evidence>
<evidence type="ECO:0000256" key="6">
    <source>
        <dbReference type="ARBA" id="ARBA00022703"/>
    </source>
</evidence>
<dbReference type="RefSeq" id="WP_013424063.1">
    <property type="nucleotide sequence ID" value="NC_014666.1"/>
</dbReference>
<evidence type="ECO:0000256" key="12">
    <source>
        <dbReference type="ARBA" id="ARBA00023273"/>
    </source>
</evidence>
<evidence type="ECO:0000256" key="15">
    <source>
        <dbReference type="ARBA" id="ARBA00038456"/>
    </source>
</evidence>